<name>A0A2T7PPZ4_POMCA</name>
<evidence type="ECO:0000256" key="6">
    <source>
        <dbReference type="SAM" id="SignalP"/>
    </source>
</evidence>
<dbReference type="InterPro" id="IPR017850">
    <property type="entry name" value="Alkaline_phosphatase_core_sf"/>
</dbReference>
<keyword evidence="6" id="KW-0732">Signal</keyword>
<dbReference type="Gene3D" id="3.40.720.10">
    <property type="entry name" value="Alkaline Phosphatase, subunit A"/>
    <property type="match status" value="2"/>
</dbReference>
<evidence type="ECO:0000256" key="2">
    <source>
        <dbReference type="ARBA" id="ARBA00008779"/>
    </source>
</evidence>
<dbReference type="Gene3D" id="3.30.1120.10">
    <property type="match status" value="1"/>
</dbReference>
<feature type="domain" description="Sulfatase N-terminal" evidence="7">
    <location>
        <begin position="28"/>
        <end position="122"/>
    </location>
</feature>
<evidence type="ECO:0000259" key="7">
    <source>
        <dbReference type="Pfam" id="PF00884"/>
    </source>
</evidence>
<keyword evidence="3" id="KW-0479">Metal-binding</keyword>
<proteinExistence type="inferred from homology"/>
<comment type="similarity">
    <text evidence="2">Belongs to the sulfatase family.</text>
</comment>
<dbReference type="PANTHER" id="PTHR10342:SF273">
    <property type="entry name" value="RE14504P"/>
    <property type="match status" value="1"/>
</dbReference>
<evidence type="ECO:0000313" key="9">
    <source>
        <dbReference type="Proteomes" id="UP000245119"/>
    </source>
</evidence>
<dbReference type="SUPFAM" id="SSF53649">
    <property type="entry name" value="Alkaline phosphatase-like"/>
    <property type="match status" value="1"/>
</dbReference>
<sequence>MPGGKHQSCLWIILLTFGVRQTVDAKPPNIIFMVADDLGWNDVGFNNPDIISPNLNKLAAEGVILNQSYVQPVCTPTWSSCPSKAVCAPLNRTFLPQELKKLGYATHAVGKSDNRLQSGDSTQADVHLTKIIGSLPFVFDPAQNGGWTQFYGNNFPLRGGKVTVWEGGTRAAAFLHGWGLQKTGSRYNGMMHAVDWFPTIITAAGGEVKDKDIDGMSMWEAISTFGPSPRTEFIYNLDNSSLPLQGHAAIRQGDFKLIKGFPGLYSGWYPPDQEYDPQSDLEAYSNMLKYQDIRGIARLYNVKDDPTEHVDLAANRCRTWSSAWRSG</sequence>
<protein>
    <recommendedName>
        <fullName evidence="7">Sulfatase N-terminal domain-containing protein</fullName>
    </recommendedName>
</protein>
<keyword evidence="5" id="KW-0325">Glycoprotein</keyword>
<evidence type="ECO:0000256" key="5">
    <source>
        <dbReference type="ARBA" id="ARBA00023180"/>
    </source>
</evidence>
<dbReference type="Proteomes" id="UP000245119">
    <property type="component" value="Linkage Group LG2"/>
</dbReference>
<dbReference type="EMBL" id="PZQS01000002">
    <property type="protein sequence ID" value="PVD35492.1"/>
    <property type="molecule type" value="Genomic_DNA"/>
</dbReference>
<accession>A0A2T7PPZ4</accession>
<evidence type="ECO:0000313" key="8">
    <source>
        <dbReference type="EMBL" id="PVD35492.1"/>
    </source>
</evidence>
<gene>
    <name evidence="8" type="ORF">C0Q70_02455</name>
</gene>
<dbReference type="PANTHER" id="PTHR10342">
    <property type="entry name" value="ARYLSULFATASE"/>
    <property type="match status" value="1"/>
</dbReference>
<keyword evidence="4" id="KW-0106">Calcium</keyword>
<feature type="signal peptide" evidence="6">
    <location>
        <begin position="1"/>
        <end position="25"/>
    </location>
</feature>
<feature type="chain" id="PRO_5015656496" description="Sulfatase N-terminal domain-containing protein" evidence="6">
    <location>
        <begin position="26"/>
        <end position="327"/>
    </location>
</feature>
<keyword evidence="9" id="KW-1185">Reference proteome</keyword>
<dbReference type="OrthoDB" id="103349at2759"/>
<dbReference type="GO" id="GO:0008484">
    <property type="term" value="F:sulfuric ester hydrolase activity"/>
    <property type="evidence" value="ECO:0007669"/>
    <property type="project" value="InterPro"/>
</dbReference>
<evidence type="ECO:0000256" key="3">
    <source>
        <dbReference type="ARBA" id="ARBA00022723"/>
    </source>
</evidence>
<evidence type="ECO:0000256" key="1">
    <source>
        <dbReference type="ARBA" id="ARBA00001913"/>
    </source>
</evidence>
<dbReference type="InterPro" id="IPR000917">
    <property type="entry name" value="Sulfatase_N"/>
</dbReference>
<evidence type="ECO:0000256" key="4">
    <source>
        <dbReference type="ARBA" id="ARBA00022837"/>
    </source>
</evidence>
<dbReference type="GO" id="GO:0046872">
    <property type="term" value="F:metal ion binding"/>
    <property type="evidence" value="ECO:0007669"/>
    <property type="project" value="UniProtKB-KW"/>
</dbReference>
<organism evidence="8 9">
    <name type="scientific">Pomacea canaliculata</name>
    <name type="common">Golden apple snail</name>
    <dbReference type="NCBI Taxonomy" id="400727"/>
    <lineage>
        <taxon>Eukaryota</taxon>
        <taxon>Metazoa</taxon>
        <taxon>Spiralia</taxon>
        <taxon>Lophotrochozoa</taxon>
        <taxon>Mollusca</taxon>
        <taxon>Gastropoda</taxon>
        <taxon>Caenogastropoda</taxon>
        <taxon>Architaenioglossa</taxon>
        <taxon>Ampullarioidea</taxon>
        <taxon>Ampullariidae</taxon>
        <taxon>Pomacea</taxon>
    </lineage>
</organism>
<dbReference type="AlphaFoldDB" id="A0A2T7PPZ4"/>
<dbReference type="InterPro" id="IPR047115">
    <property type="entry name" value="ARSB"/>
</dbReference>
<reference evidence="8 9" key="1">
    <citation type="submission" date="2018-04" db="EMBL/GenBank/DDBJ databases">
        <title>The genome of golden apple snail Pomacea canaliculata provides insight into stress tolerance and invasive adaptation.</title>
        <authorList>
            <person name="Liu C."/>
            <person name="Liu B."/>
            <person name="Ren Y."/>
            <person name="Zhang Y."/>
            <person name="Wang H."/>
            <person name="Li S."/>
            <person name="Jiang F."/>
            <person name="Yin L."/>
            <person name="Zhang G."/>
            <person name="Qian W."/>
            <person name="Fan W."/>
        </authorList>
    </citation>
    <scope>NUCLEOTIDE SEQUENCE [LARGE SCALE GENOMIC DNA]</scope>
    <source>
        <strain evidence="8">SZHN2017</strain>
        <tissue evidence="8">Muscle</tissue>
    </source>
</reference>
<comment type="caution">
    <text evidence="8">The sequence shown here is derived from an EMBL/GenBank/DDBJ whole genome shotgun (WGS) entry which is preliminary data.</text>
</comment>
<comment type="cofactor">
    <cofactor evidence="1">
        <name>Ca(2+)</name>
        <dbReference type="ChEBI" id="CHEBI:29108"/>
    </cofactor>
</comment>
<dbReference type="Pfam" id="PF00884">
    <property type="entry name" value="Sulfatase"/>
    <property type="match status" value="1"/>
</dbReference>